<dbReference type="InterPro" id="IPR036866">
    <property type="entry name" value="RibonucZ/Hydroxyglut_hydro"/>
</dbReference>
<keyword evidence="2" id="KW-0479">Metal-binding</keyword>
<comment type="caution">
    <text evidence="6">The sequence shown here is derived from an EMBL/GenBank/DDBJ whole genome shotgun (WGS) entry which is preliminary data.</text>
</comment>
<proteinExistence type="predicted"/>
<dbReference type="Proteomes" id="UP000321484">
    <property type="component" value="Unassembled WGS sequence"/>
</dbReference>
<evidence type="ECO:0000256" key="2">
    <source>
        <dbReference type="ARBA" id="ARBA00022723"/>
    </source>
</evidence>
<dbReference type="PROSITE" id="PS51257">
    <property type="entry name" value="PROKAR_LIPOPROTEIN"/>
    <property type="match status" value="1"/>
</dbReference>
<organism evidence="6 7">
    <name type="scientific">Actinotalea fermentans</name>
    <dbReference type="NCBI Taxonomy" id="43671"/>
    <lineage>
        <taxon>Bacteria</taxon>
        <taxon>Bacillati</taxon>
        <taxon>Actinomycetota</taxon>
        <taxon>Actinomycetes</taxon>
        <taxon>Micrococcales</taxon>
        <taxon>Cellulomonadaceae</taxon>
        <taxon>Actinotalea</taxon>
    </lineage>
</organism>
<feature type="domain" description="Metallo-beta-lactamase" evidence="5">
    <location>
        <begin position="12"/>
        <end position="202"/>
    </location>
</feature>
<dbReference type="AlphaFoldDB" id="A0A511YUF9"/>
<keyword evidence="4" id="KW-0862">Zinc</keyword>
<name>A0A511YUF9_9CELL</name>
<evidence type="ECO:0000256" key="1">
    <source>
        <dbReference type="ARBA" id="ARBA00001947"/>
    </source>
</evidence>
<dbReference type="CDD" id="cd06262">
    <property type="entry name" value="metallo-hydrolase-like_MBL-fold"/>
    <property type="match status" value="1"/>
</dbReference>
<keyword evidence="3" id="KW-0378">Hydrolase</keyword>
<gene>
    <name evidence="6" type="ORF">AFE02nite_05650</name>
</gene>
<reference evidence="6 7" key="1">
    <citation type="submission" date="2019-07" db="EMBL/GenBank/DDBJ databases">
        <title>Whole genome shotgun sequence of Actinotalea fermentans NBRC 105374.</title>
        <authorList>
            <person name="Hosoyama A."/>
            <person name="Uohara A."/>
            <person name="Ohji S."/>
            <person name="Ichikawa N."/>
        </authorList>
    </citation>
    <scope>NUCLEOTIDE SEQUENCE [LARGE SCALE GENOMIC DNA]</scope>
    <source>
        <strain evidence="6 7">NBRC 105374</strain>
    </source>
</reference>
<evidence type="ECO:0000313" key="7">
    <source>
        <dbReference type="Proteomes" id="UP000321484"/>
    </source>
</evidence>
<evidence type="ECO:0000256" key="4">
    <source>
        <dbReference type="ARBA" id="ARBA00022833"/>
    </source>
</evidence>
<dbReference type="Gene3D" id="3.60.15.10">
    <property type="entry name" value="Ribonuclease Z/Hydroxyacylglutathione hydrolase-like"/>
    <property type="match status" value="1"/>
</dbReference>
<dbReference type="PANTHER" id="PTHR46233:SF3">
    <property type="entry name" value="HYDROXYACYLGLUTATHIONE HYDROLASE GLOC"/>
    <property type="match status" value="1"/>
</dbReference>
<dbReference type="Pfam" id="PF00753">
    <property type="entry name" value="Lactamase_B"/>
    <property type="match status" value="1"/>
</dbReference>
<protein>
    <recommendedName>
        <fullName evidence="5">Metallo-beta-lactamase domain-containing protein</fullName>
    </recommendedName>
</protein>
<dbReference type="GO" id="GO:0046872">
    <property type="term" value="F:metal ion binding"/>
    <property type="evidence" value="ECO:0007669"/>
    <property type="project" value="UniProtKB-KW"/>
</dbReference>
<dbReference type="InterPro" id="IPR051453">
    <property type="entry name" value="MBL_Glyoxalase_II"/>
</dbReference>
<keyword evidence="7" id="KW-1185">Reference proteome</keyword>
<dbReference type="InterPro" id="IPR001279">
    <property type="entry name" value="Metallo-B-lactamas"/>
</dbReference>
<comment type="cofactor">
    <cofactor evidence="1">
        <name>Zn(2+)</name>
        <dbReference type="ChEBI" id="CHEBI:29105"/>
    </cofactor>
</comment>
<dbReference type="GO" id="GO:0016787">
    <property type="term" value="F:hydrolase activity"/>
    <property type="evidence" value="ECO:0007669"/>
    <property type="project" value="UniProtKB-KW"/>
</dbReference>
<accession>A0A511YUF9</accession>
<evidence type="ECO:0000259" key="5">
    <source>
        <dbReference type="SMART" id="SM00849"/>
    </source>
</evidence>
<dbReference type="SMART" id="SM00849">
    <property type="entry name" value="Lactamase_B"/>
    <property type="match status" value="1"/>
</dbReference>
<sequence>MLIRTLAAPLLGASCHVVPDGDGCVVVDPGAGVADQVRDAVASAGRRPHAILLTHGHLDHTWSAAELSEEWAVPVLVNEDDAYRLADPVGSLGPLGAQLAAMAGQPAGPPVPTRLETFRADVDMPSVVVGQVRALHAPGHTEGSTVYLVDGPGAEAFALTGDVLFAGTIGRCDLPGGDDHAMAATLRRLARLDAATHVLPGHGPWTTIGDELATNPYLSASR</sequence>
<dbReference type="PANTHER" id="PTHR46233">
    <property type="entry name" value="HYDROXYACYLGLUTATHIONE HYDROLASE GLOC"/>
    <property type="match status" value="1"/>
</dbReference>
<dbReference type="OrthoDB" id="2971563at2"/>
<evidence type="ECO:0000256" key="3">
    <source>
        <dbReference type="ARBA" id="ARBA00022801"/>
    </source>
</evidence>
<evidence type="ECO:0000313" key="6">
    <source>
        <dbReference type="EMBL" id="GEN78831.1"/>
    </source>
</evidence>
<dbReference type="SUPFAM" id="SSF56281">
    <property type="entry name" value="Metallo-hydrolase/oxidoreductase"/>
    <property type="match status" value="1"/>
</dbReference>
<dbReference type="EMBL" id="BJYK01000001">
    <property type="protein sequence ID" value="GEN78831.1"/>
    <property type="molecule type" value="Genomic_DNA"/>
</dbReference>
<dbReference type="RefSeq" id="WP_034247915.1">
    <property type="nucleotide sequence ID" value="NZ_BJYK01000001.1"/>
</dbReference>